<name>A0A645BH62_9ZZZZ</name>
<protein>
    <submittedName>
        <fullName evidence="1">Uncharacterized protein</fullName>
    </submittedName>
</protein>
<dbReference type="EMBL" id="VSSQ01019960">
    <property type="protein sequence ID" value="MPM64448.1"/>
    <property type="molecule type" value="Genomic_DNA"/>
</dbReference>
<organism evidence="1">
    <name type="scientific">bioreactor metagenome</name>
    <dbReference type="NCBI Taxonomy" id="1076179"/>
    <lineage>
        <taxon>unclassified sequences</taxon>
        <taxon>metagenomes</taxon>
        <taxon>ecological metagenomes</taxon>
    </lineage>
</organism>
<gene>
    <name evidence="1" type="ORF">SDC9_111334</name>
</gene>
<sequence length="137" mass="14976">MVRVALEVEICTIGNAPKFAPAKGEHKLNIRRTLAIVRKLFLLVLAQADGAILHAEAQQELVAVVLPVGIPFQIGAGRAEELQLHLLKLADTEDKVARRDLVSEGFSNLRDAERQLFARGALHIFKVDEDTLCGFGA</sequence>
<comment type="caution">
    <text evidence="1">The sequence shown here is derived from an EMBL/GenBank/DDBJ whole genome shotgun (WGS) entry which is preliminary data.</text>
</comment>
<accession>A0A645BH62</accession>
<proteinExistence type="predicted"/>
<reference evidence="1" key="1">
    <citation type="submission" date="2019-08" db="EMBL/GenBank/DDBJ databases">
        <authorList>
            <person name="Kucharzyk K."/>
            <person name="Murdoch R.W."/>
            <person name="Higgins S."/>
            <person name="Loffler F."/>
        </authorList>
    </citation>
    <scope>NUCLEOTIDE SEQUENCE</scope>
</reference>
<dbReference type="AlphaFoldDB" id="A0A645BH62"/>
<evidence type="ECO:0000313" key="1">
    <source>
        <dbReference type="EMBL" id="MPM64448.1"/>
    </source>
</evidence>